<dbReference type="Proteomes" id="UP001431783">
    <property type="component" value="Unassembled WGS sequence"/>
</dbReference>
<reference evidence="2 3" key="1">
    <citation type="submission" date="2023-03" db="EMBL/GenBank/DDBJ databases">
        <title>Genome insight into feeding habits of ladybird beetles.</title>
        <authorList>
            <person name="Li H.-S."/>
            <person name="Huang Y.-H."/>
            <person name="Pang H."/>
        </authorList>
    </citation>
    <scope>NUCLEOTIDE SEQUENCE [LARGE SCALE GENOMIC DNA]</scope>
    <source>
        <strain evidence="2">SYSU_2023b</strain>
        <tissue evidence="2">Whole body</tissue>
    </source>
</reference>
<dbReference type="EMBL" id="JARQZJ010000098">
    <property type="protein sequence ID" value="KAK9886073.1"/>
    <property type="molecule type" value="Genomic_DNA"/>
</dbReference>
<feature type="region of interest" description="Disordered" evidence="1">
    <location>
        <begin position="171"/>
        <end position="192"/>
    </location>
</feature>
<feature type="compositionally biased region" description="Low complexity" evidence="1">
    <location>
        <begin position="172"/>
        <end position="189"/>
    </location>
</feature>
<feature type="compositionally biased region" description="Basic and acidic residues" evidence="1">
    <location>
        <begin position="120"/>
        <end position="129"/>
    </location>
</feature>
<sequence length="595" mass="63018">MDAEQNTEQNATTPTAEPVKADESKTSVEENSETPVTNGDASKEELNVKVPEVESAEVETEKAKTQEEPAANTETSHIPKDEPKADEPVPQAKVEESEKPAADEPKLIADETPVVQPAVEEVKEVRSEEIPPPLPSSNPPSQVTVFAESTKANVLSVDEISVCEKPELPVDVSVSPSEHSSHHPQVSESPKIESVAIEPTLESHVESIQSNVESPIDIACPVPLKTDNLPESEVSSLVEDVPATAIVTANPNVERSEISEANSNGNNKSIVEPVLIIESSPLKASIIPKESGETVNEISSEISGGILEGGDSSLDRNESETTNLTESKDSNDIESGQISLKVEDEDNAVSIPSLPMLIDEKMPVVSSEGDMLNPLDSQSSLQSDGSELQELISNINLKDSPTSQENSLISEQQSDILSTIPEADSKELRLEEDNSSVKTTEALASGDLATTDLSTESSQKDMEPVCNADSLPDLSTESLPSLPEPTDSIIEPMSLPPLDFVPDPLVDDNIPTSPSTKLDSSPIPQETAPVVLTNGNATNGLKASPTADDDETPTLPPLDGPLKQVVAPEPIVEEKSQTAGDAPVESVESTPAAAE</sequence>
<evidence type="ECO:0000256" key="1">
    <source>
        <dbReference type="SAM" id="MobiDB-lite"/>
    </source>
</evidence>
<name>A0AAW1UTB9_9CUCU</name>
<feature type="region of interest" description="Disordered" evidence="1">
    <location>
        <begin position="1"/>
        <end position="142"/>
    </location>
</feature>
<feature type="region of interest" description="Disordered" evidence="1">
    <location>
        <begin position="303"/>
        <end position="335"/>
    </location>
</feature>
<feature type="compositionally biased region" description="Polar residues" evidence="1">
    <location>
        <begin position="1"/>
        <end position="15"/>
    </location>
</feature>
<protein>
    <submittedName>
        <fullName evidence="2">Uncharacterized protein</fullName>
    </submittedName>
</protein>
<feature type="region of interest" description="Disordered" evidence="1">
    <location>
        <begin position="420"/>
        <end position="595"/>
    </location>
</feature>
<feature type="compositionally biased region" description="Polar residues" evidence="1">
    <location>
        <begin position="510"/>
        <end position="524"/>
    </location>
</feature>
<keyword evidence="3" id="KW-1185">Reference proteome</keyword>
<evidence type="ECO:0000313" key="2">
    <source>
        <dbReference type="EMBL" id="KAK9886073.1"/>
    </source>
</evidence>
<dbReference type="AlphaFoldDB" id="A0AAW1UTB9"/>
<feature type="compositionally biased region" description="Basic and acidic residues" evidence="1">
    <location>
        <begin position="77"/>
        <end position="109"/>
    </location>
</feature>
<gene>
    <name evidence="2" type="ORF">WA026_014858</name>
</gene>
<accession>A0AAW1UTB9</accession>
<feature type="compositionally biased region" description="Low complexity" evidence="1">
    <location>
        <begin position="303"/>
        <end position="312"/>
    </location>
</feature>
<feature type="compositionally biased region" description="Low complexity" evidence="1">
    <location>
        <begin position="496"/>
        <end position="508"/>
    </location>
</feature>
<feature type="compositionally biased region" description="Basic and acidic residues" evidence="1">
    <location>
        <begin position="19"/>
        <end position="28"/>
    </location>
</feature>
<proteinExistence type="predicted"/>
<comment type="caution">
    <text evidence="2">The sequence shown here is derived from an EMBL/GenBank/DDBJ whole genome shotgun (WGS) entry which is preliminary data.</text>
</comment>
<feature type="compositionally biased region" description="Basic and acidic residues" evidence="1">
    <location>
        <begin position="423"/>
        <end position="432"/>
    </location>
</feature>
<organism evidence="2 3">
    <name type="scientific">Henosepilachna vigintioctopunctata</name>
    <dbReference type="NCBI Taxonomy" id="420089"/>
    <lineage>
        <taxon>Eukaryota</taxon>
        <taxon>Metazoa</taxon>
        <taxon>Ecdysozoa</taxon>
        <taxon>Arthropoda</taxon>
        <taxon>Hexapoda</taxon>
        <taxon>Insecta</taxon>
        <taxon>Pterygota</taxon>
        <taxon>Neoptera</taxon>
        <taxon>Endopterygota</taxon>
        <taxon>Coleoptera</taxon>
        <taxon>Polyphaga</taxon>
        <taxon>Cucujiformia</taxon>
        <taxon>Coccinelloidea</taxon>
        <taxon>Coccinellidae</taxon>
        <taxon>Epilachninae</taxon>
        <taxon>Epilachnini</taxon>
        <taxon>Henosepilachna</taxon>
    </lineage>
</organism>
<evidence type="ECO:0000313" key="3">
    <source>
        <dbReference type="Proteomes" id="UP001431783"/>
    </source>
</evidence>